<accession>A0ABS2KUN1</accession>
<gene>
    <name evidence="2" type="ORF">JOE42_002254</name>
</gene>
<feature type="region of interest" description="Disordered" evidence="1">
    <location>
        <begin position="30"/>
        <end position="65"/>
    </location>
</feature>
<evidence type="ECO:0000313" key="2">
    <source>
        <dbReference type="EMBL" id="MBM7415521.1"/>
    </source>
</evidence>
<reference evidence="2 3" key="1">
    <citation type="submission" date="2021-01" db="EMBL/GenBank/DDBJ databases">
        <title>Genomics of switchgrass bacterial isolates.</title>
        <authorList>
            <person name="Shade A."/>
        </authorList>
    </citation>
    <scope>NUCLEOTIDE SEQUENCE [LARGE SCALE GENOMIC DNA]</scope>
    <source>
        <strain evidence="2 3">PvP111</strain>
    </source>
</reference>
<dbReference type="EMBL" id="JAFBBK010000001">
    <property type="protein sequence ID" value="MBM7415521.1"/>
    <property type="molecule type" value="Genomic_DNA"/>
</dbReference>
<dbReference type="Proteomes" id="UP000703038">
    <property type="component" value="Unassembled WGS sequence"/>
</dbReference>
<evidence type="ECO:0000256" key="1">
    <source>
        <dbReference type="SAM" id="MobiDB-lite"/>
    </source>
</evidence>
<organism evidence="2 3">
    <name type="scientific">Rhodococcoides corynebacterioides</name>
    <dbReference type="NCBI Taxonomy" id="53972"/>
    <lineage>
        <taxon>Bacteria</taxon>
        <taxon>Bacillati</taxon>
        <taxon>Actinomycetota</taxon>
        <taxon>Actinomycetes</taxon>
        <taxon>Mycobacteriales</taxon>
        <taxon>Nocardiaceae</taxon>
        <taxon>Rhodococcoides</taxon>
    </lineage>
</organism>
<proteinExistence type="predicted"/>
<name>A0ABS2KUN1_9NOCA</name>
<protein>
    <submittedName>
        <fullName evidence="2">Uncharacterized protein</fullName>
    </submittedName>
</protein>
<sequence length="65" mass="7115">MLSTANLPAVTHARTVAHFALSATSSVLDGGAPQPFLPRRVSRLGRRWPARPGIRRGRSRRRSPS</sequence>
<keyword evidence="3" id="KW-1185">Reference proteome</keyword>
<comment type="caution">
    <text evidence="2">The sequence shown here is derived from an EMBL/GenBank/DDBJ whole genome shotgun (WGS) entry which is preliminary data.</text>
</comment>
<evidence type="ECO:0000313" key="3">
    <source>
        <dbReference type="Proteomes" id="UP000703038"/>
    </source>
</evidence>
<feature type="compositionally biased region" description="Basic residues" evidence="1">
    <location>
        <begin position="40"/>
        <end position="65"/>
    </location>
</feature>